<evidence type="ECO:0000256" key="6">
    <source>
        <dbReference type="SAM" id="MobiDB-lite"/>
    </source>
</evidence>
<dbReference type="GO" id="GO:0009378">
    <property type="term" value="F:four-way junction helicase activity"/>
    <property type="evidence" value="ECO:0007669"/>
    <property type="project" value="TreeGrafter"/>
</dbReference>
<dbReference type="GO" id="GO:0003677">
    <property type="term" value="F:DNA binding"/>
    <property type="evidence" value="ECO:0007669"/>
    <property type="project" value="UniProtKB-KW"/>
</dbReference>
<keyword evidence="2" id="KW-0238">DNA-binding</keyword>
<keyword evidence="3" id="KW-0413">Isomerase</keyword>
<name>A0AAD7AAZ3_9AGAR</name>
<dbReference type="PROSITE" id="PS51192">
    <property type="entry name" value="HELICASE_ATP_BIND_1"/>
    <property type="match status" value="1"/>
</dbReference>
<evidence type="ECO:0000256" key="4">
    <source>
        <dbReference type="ARBA" id="ARBA00034617"/>
    </source>
</evidence>
<evidence type="ECO:0000256" key="1">
    <source>
        <dbReference type="ARBA" id="ARBA00005446"/>
    </source>
</evidence>
<feature type="region of interest" description="Disordered" evidence="6">
    <location>
        <begin position="1"/>
        <end position="35"/>
    </location>
</feature>
<reference evidence="8" key="1">
    <citation type="submission" date="2023-03" db="EMBL/GenBank/DDBJ databases">
        <title>Massive genome expansion in bonnet fungi (Mycena s.s.) driven by repeated elements and novel gene families across ecological guilds.</title>
        <authorList>
            <consortium name="Lawrence Berkeley National Laboratory"/>
            <person name="Harder C.B."/>
            <person name="Miyauchi S."/>
            <person name="Viragh M."/>
            <person name="Kuo A."/>
            <person name="Thoen E."/>
            <person name="Andreopoulos B."/>
            <person name="Lu D."/>
            <person name="Skrede I."/>
            <person name="Drula E."/>
            <person name="Henrissat B."/>
            <person name="Morin E."/>
            <person name="Kohler A."/>
            <person name="Barry K."/>
            <person name="LaButti K."/>
            <person name="Morin E."/>
            <person name="Salamov A."/>
            <person name="Lipzen A."/>
            <person name="Mereny Z."/>
            <person name="Hegedus B."/>
            <person name="Baldrian P."/>
            <person name="Stursova M."/>
            <person name="Weitz H."/>
            <person name="Taylor A."/>
            <person name="Grigoriev I.V."/>
            <person name="Nagy L.G."/>
            <person name="Martin F."/>
            <person name="Kauserud H."/>
        </authorList>
    </citation>
    <scope>NUCLEOTIDE SEQUENCE</scope>
    <source>
        <strain evidence="8">CBHHK002</strain>
    </source>
</reference>
<comment type="catalytic activity">
    <reaction evidence="4">
        <text>Couples ATP hydrolysis with the unwinding of duplex DNA by translocating in the 3'-5' direction.</text>
        <dbReference type="EC" id="5.6.2.4"/>
    </reaction>
</comment>
<dbReference type="Proteomes" id="UP001218218">
    <property type="component" value="Unassembled WGS sequence"/>
</dbReference>
<dbReference type="GO" id="GO:0000724">
    <property type="term" value="P:double-strand break repair via homologous recombination"/>
    <property type="evidence" value="ECO:0007669"/>
    <property type="project" value="TreeGrafter"/>
</dbReference>
<dbReference type="InterPro" id="IPR011545">
    <property type="entry name" value="DEAD/DEAH_box_helicase_dom"/>
</dbReference>
<dbReference type="EC" id="5.6.2.4" evidence="5"/>
<evidence type="ECO:0000256" key="3">
    <source>
        <dbReference type="ARBA" id="ARBA00023235"/>
    </source>
</evidence>
<dbReference type="SUPFAM" id="SSF52540">
    <property type="entry name" value="P-loop containing nucleoside triphosphate hydrolases"/>
    <property type="match status" value="1"/>
</dbReference>
<evidence type="ECO:0000256" key="2">
    <source>
        <dbReference type="ARBA" id="ARBA00023125"/>
    </source>
</evidence>
<organism evidence="8 9">
    <name type="scientific">Mycena albidolilacea</name>
    <dbReference type="NCBI Taxonomy" id="1033008"/>
    <lineage>
        <taxon>Eukaryota</taxon>
        <taxon>Fungi</taxon>
        <taxon>Dikarya</taxon>
        <taxon>Basidiomycota</taxon>
        <taxon>Agaricomycotina</taxon>
        <taxon>Agaricomycetes</taxon>
        <taxon>Agaricomycetidae</taxon>
        <taxon>Agaricales</taxon>
        <taxon>Marasmiineae</taxon>
        <taxon>Mycenaceae</taxon>
        <taxon>Mycena</taxon>
    </lineage>
</organism>
<dbReference type="Gene3D" id="3.40.50.300">
    <property type="entry name" value="P-loop containing nucleotide triphosphate hydrolases"/>
    <property type="match status" value="1"/>
</dbReference>
<dbReference type="AlphaFoldDB" id="A0AAD7AAZ3"/>
<comment type="similarity">
    <text evidence="1">Belongs to the helicase family. RecQ subfamily.</text>
</comment>
<evidence type="ECO:0000256" key="5">
    <source>
        <dbReference type="ARBA" id="ARBA00034808"/>
    </source>
</evidence>
<dbReference type="EMBL" id="JARIHO010000011">
    <property type="protein sequence ID" value="KAJ7353705.1"/>
    <property type="molecule type" value="Genomic_DNA"/>
</dbReference>
<dbReference type="InterPro" id="IPR027417">
    <property type="entry name" value="P-loop_NTPase"/>
</dbReference>
<dbReference type="PANTHER" id="PTHR13710:SF105">
    <property type="entry name" value="ATP-DEPENDENT DNA HELICASE Q1"/>
    <property type="match status" value="1"/>
</dbReference>
<comment type="caution">
    <text evidence="8">The sequence shown here is derived from an EMBL/GenBank/DDBJ whole genome shotgun (WGS) entry which is preliminary data.</text>
</comment>
<dbReference type="InterPro" id="IPR014001">
    <property type="entry name" value="Helicase_ATP-bd"/>
</dbReference>
<dbReference type="GO" id="GO:0043138">
    <property type="term" value="F:3'-5' DNA helicase activity"/>
    <property type="evidence" value="ECO:0007669"/>
    <property type="project" value="UniProtKB-EC"/>
</dbReference>
<feature type="domain" description="Helicase ATP-binding" evidence="7">
    <location>
        <begin position="78"/>
        <end position="211"/>
    </location>
</feature>
<protein>
    <recommendedName>
        <fullName evidence="5">DNA 3'-5' helicase</fullName>
        <ecNumber evidence="5">5.6.2.4</ecNumber>
    </recommendedName>
</protein>
<dbReference type="PANTHER" id="PTHR13710">
    <property type="entry name" value="DNA HELICASE RECQ FAMILY MEMBER"/>
    <property type="match status" value="1"/>
</dbReference>
<keyword evidence="9" id="KW-1185">Reference proteome</keyword>
<evidence type="ECO:0000259" key="7">
    <source>
        <dbReference type="PROSITE" id="PS51192"/>
    </source>
</evidence>
<dbReference type="Pfam" id="PF00270">
    <property type="entry name" value="DEAD"/>
    <property type="match status" value="1"/>
</dbReference>
<dbReference type="GO" id="GO:0005694">
    <property type="term" value="C:chromosome"/>
    <property type="evidence" value="ECO:0007669"/>
    <property type="project" value="TreeGrafter"/>
</dbReference>
<sequence>MLKTPCPSPQHCTPSPPLGTRHRAKSPRCQKVLPSSASTRTEVQLSKICEELKSLPKLVKNAYTKWTNGATPTQLQCMGAQALGCDTILHAATGAGKTGIAAGPHLLPSSKEKVTLIIFPLLSLHEEQVKTFKNEFGLKAIAINSAHGDCTKEVIQNVVAGEHQIVIICPEMLLTCCFIDGVLLPIIAVSATLTPRVCDNVLMKLRIDPKDYLYVNISNDCPTVSHVMHTMELPMNSYRDLDFLVDEMECPADISLVFLYSCKARGALTTGRTLDTCPGGIEHYLSGGLLSILFKRLPRAGYSVLPCDRFLRTLDIPEN</sequence>
<dbReference type="GO" id="GO:0005524">
    <property type="term" value="F:ATP binding"/>
    <property type="evidence" value="ECO:0007669"/>
    <property type="project" value="InterPro"/>
</dbReference>
<evidence type="ECO:0000313" key="8">
    <source>
        <dbReference type="EMBL" id="KAJ7353705.1"/>
    </source>
</evidence>
<dbReference type="GO" id="GO:0005737">
    <property type="term" value="C:cytoplasm"/>
    <property type="evidence" value="ECO:0007669"/>
    <property type="project" value="TreeGrafter"/>
</dbReference>
<evidence type="ECO:0000313" key="9">
    <source>
        <dbReference type="Proteomes" id="UP001218218"/>
    </source>
</evidence>
<accession>A0AAD7AAZ3</accession>
<gene>
    <name evidence="8" type="ORF">DFH08DRAFT_805220</name>
</gene>
<proteinExistence type="inferred from homology"/>